<sequence>MERSNLTGCKSWQFLNPEDTATVLDNENNVCSTDIKHCCSSSASDELSALRCRKEHDRYVIIGDMAYRDSQWTGQLQKKTHKTGHSSLFTIEVDIVCTGVFQIQMYPKTNHRFFYKEKRKTSNIMPYHVTIATNPIPTVIVTNATTKQLVCSVTLPVEICGQRLGIVTCETNKTDHHDNSFQWQIWSSFIEKKISQVQMVLEITQCR</sequence>
<evidence type="ECO:0000313" key="2">
    <source>
        <dbReference type="Proteomes" id="UP000683360"/>
    </source>
</evidence>
<name>A0A8S3V601_MYTED</name>
<accession>A0A8S3V601</accession>
<dbReference type="AlphaFoldDB" id="A0A8S3V601"/>
<comment type="caution">
    <text evidence="1">The sequence shown here is derived from an EMBL/GenBank/DDBJ whole genome shotgun (WGS) entry which is preliminary data.</text>
</comment>
<keyword evidence="2" id="KW-1185">Reference proteome</keyword>
<reference evidence="1" key="1">
    <citation type="submission" date="2021-03" db="EMBL/GenBank/DDBJ databases">
        <authorList>
            <person name="Bekaert M."/>
        </authorList>
    </citation>
    <scope>NUCLEOTIDE SEQUENCE</scope>
</reference>
<organism evidence="1 2">
    <name type="scientific">Mytilus edulis</name>
    <name type="common">Blue mussel</name>
    <dbReference type="NCBI Taxonomy" id="6550"/>
    <lineage>
        <taxon>Eukaryota</taxon>
        <taxon>Metazoa</taxon>
        <taxon>Spiralia</taxon>
        <taxon>Lophotrochozoa</taxon>
        <taxon>Mollusca</taxon>
        <taxon>Bivalvia</taxon>
        <taxon>Autobranchia</taxon>
        <taxon>Pteriomorphia</taxon>
        <taxon>Mytilida</taxon>
        <taxon>Mytiloidea</taxon>
        <taxon>Mytilidae</taxon>
        <taxon>Mytilinae</taxon>
        <taxon>Mytilus</taxon>
    </lineage>
</organism>
<gene>
    <name evidence="1" type="ORF">MEDL_63509</name>
</gene>
<evidence type="ECO:0000313" key="1">
    <source>
        <dbReference type="EMBL" id="CAG2251877.1"/>
    </source>
</evidence>
<protein>
    <submittedName>
        <fullName evidence="1">Uncharacterized protein</fullName>
    </submittedName>
</protein>
<dbReference type="Proteomes" id="UP000683360">
    <property type="component" value="Unassembled WGS sequence"/>
</dbReference>
<proteinExistence type="predicted"/>
<dbReference type="OrthoDB" id="10357521at2759"/>
<dbReference type="EMBL" id="CAJPWZ010003102">
    <property type="protein sequence ID" value="CAG2251877.1"/>
    <property type="molecule type" value="Genomic_DNA"/>
</dbReference>